<proteinExistence type="predicted"/>
<comment type="caution">
    <text evidence="2">The sequence shown here is derived from an EMBL/GenBank/DDBJ whole genome shotgun (WGS) entry which is preliminary data.</text>
</comment>
<accession>A0AAW2H8T9</accession>
<evidence type="ECO:0000259" key="1">
    <source>
        <dbReference type="Pfam" id="PF12295"/>
    </source>
</evidence>
<dbReference type="InterPro" id="IPR021850">
    <property type="entry name" value="Symplekin/Pta1"/>
</dbReference>
<dbReference type="PANTHER" id="PTHR15245">
    <property type="entry name" value="SYMPLEKIN-RELATED"/>
    <property type="match status" value="1"/>
</dbReference>
<dbReference type="GO" id="GO:0005847">
    <property type="term" value="C:mRNA cleavage and polyadenylation specificity factor complex"/>
    <property type="evidence" value="ECO:0007669"/>
    <property type="project" value="TreeGrafter"/>
</dbReference>
<organism evidence="2">
    <name type="scientific">Menopon gallinae</name>
    <name type="common">poultry shaft louse</name>
    <dbReference type="NCBI Taxonomy" id="328185"/>
    <lineage>
        <taxon>Eukaryota</taxon>
        <taxon>Metazoa</taxon>
        <taxon>Ecdysozoa</taxon>
        <taxon>Arthropoda</taxon>
        <taxon>Hexapoda</taxon>
        <taxon>Insecta</taxon>
        <taxon>Pterygota</taxon>
        <taxon>Neoptera</taxon>
        <taxon>Paraneoptera</taxon>
        <taxon>Psocodea</taxon>
        <taxon>Troctomorpha</taxon>
        <taxon>Phthiraptera</taxon>
        <taxon>Amblycera</taxon>
        <taxon>Menoponidae</taxon>
        <taxon>Menopon</taxon>
    </lineage>
</organism>
<dbReference type="EMBL" id="JARGDH010000006">
    <property type="protein sequence ID" value="KAL0266121.1"/>
    <property type="molecule type" value="Genomic_DNA"/>
</dbReference>
<protein>
    <recommendedName>
        <fullName evidence="1">Symplekin C-terminal domain-containing protein</fullName>
    </recommendedName>
</protein>
<evidence type="ECO:0000313" key="2">
    <source>
        <dbReference type="EMBL" id="KAL0266121.1"/>
    </source>
</evidence>
<dbReference type="PANTHER" id="PTHR15245:SF20">
    <property type="entry name" value="SYMPLEKIN"/>
    <property type="match status" value="1"/>
</dbReference>
<sequence length="655" mass="75876">MLVCWNISDLISSEDAPTRSSRAERRKSMPRHSPQINSFTPGFCCPRTCFPWQRVLHCFPACTLLFAAAKTYPMNTPDKAEPDAVDSKQLVQLMMGFRSLNYLRKMHVLCRLCSSITRDNATLVLSFVLGLSENPVEMPSIAARSLHFHFGKLRSILLRHLPPECLPFLETIKQLAITDPVTTEFDEHEYLVSRVLEALITYSTREIENFVKNFHEPREMAYNEFSFSKYFLEKAQESWSRLKDCKRYVMMSLHEEEVLFFVEFVDNNRDKACEIFLSAYIFNRKFYDAVEHHVYSHELQSLYETLPRIDMARINLASLEFSTYEKLVIGRPRVRETLLDALTSGVVAYERPEIVGLVADNYDIFAPKIEMFSFSIEESLEIAEKNEGMVQHILKDIGRFETPEITKIAVFLHRKDESFIKSLFAPVLDSKDKNWIALINSYLLSKPLSEDLRGFFLNHLSDDPSYFYSLMPYFKKEKNLEALSKLLVDEASLKHFLRVFTLNEIFYFAHYVPNIESAKNITKLCIDNSSFNESVVMFAIPKMEMDVLPPLFMRSVILSYMRLPSLKKFVIGLLYKLVKRAIWLDPGLFEGFIKTLEIMGSESVGVIAQMPSDTIAEVLKKSRKLVGISKRYFAEGKGVKDRNERRLRSILLTLR</sequence>
<gene>
    <name evidence="2" type="ORF">PYX00_011837</name>
</gene>
<dbReference type="Pfam" id="PF12295">
    <property type="entry name" value="Symplekin_C"/>
    <property type="match status" value="1"/>
</dbReference>
<dbReference type="AlphaFoldDB" id="A0AAW2H8T9"/>
<dbReference type="InterPro" id="IPR022075">
    <property type="entry name" value="Symplekin_C"/>
</dbReference>
<feature type="domain" description="Symplekin C-terminal" evidence="1">
    <location>
        <begin position="493"/>
        <end position="621"/>
    </location>
</feature>
<reference evidence="2" key="1">
    <citation type="journal article" date="2024" name="Gigascience">
        <title>Chromosome-level genome of the poultry shaft louse Menopon gallinae provides insight into the host-switching and adaptive evolution of parasitic lice.</title>
        <authorList>
            <person name="Xu Y."/>
            <person name="Ma L."/>
            <person name="Liu S."/>
            <person name="Liang Y."/>
            <person name="Liu Q."/>
            <person name="He Z."/>
            <person name="Tian L."/>
            <person name="Duan Y."/>
            <person name="Cai W."/>
            <person name="Li H."/>
            <person name="Song F."/>
        </authorList>
    </citation>
    <scope>NUCLEOTIDE SEQUENCE</scope>
    <source>
        <strain evidence="2">Cailab_2023a</strain>
    </source>
</reference>
<name>A0AAW2H8T9_9NEOP</name>